<feature type="transmembrane region" description="Helical" evidence="5">
    <location>
        <begin position="344"/>
        <end position="365"/>
    </location>
</feature>
<feature type="transmembrane region" description="Helical" evidence="5">
    <location>
        <begin position="290"/>
        <end position="309"/>
    </location>
</feature>
<dbReference type="EC" id="7.1.1.-" evidence="5"/>
<dbReference type="GO" id="GO:0042773">
    <property type="term" value="P:ATP synthesis coupled electron transport"/>
    <property type="evidence" value="ECO:0007669"/>
    <property type="project" value="InterPro"/>
</dbReference>
<evidence type="ECO:0000256" key="4">
    <source>
        <dbReference type="ARBA" id="ARBA00023136"/>
    </source>
</evidence>
<name>A0A285CI23_9BACI</name>
<dbReference type="Pfam" id="PF00361">
    <property type="entry name" value="Proton_antipo_M"/>
    <property type="match status" value="1"/>
</dbReference>
<dbReference type="InterPro" id="IPR001750">
    <property type="entry name" value="ND/Mrp_TM"/>
</dbReference>
<feature type="transmembrane region" description="Helical" evidence="5">
    <location>
        <begin position="210"/>
        <end position="229"/>
    </location>
</feature>
<dbReference type="GO" id="GO:0050136">
    <property type="term" value="F:NADH dehydrogenase (quinone) (non-electrogenic) activity"/>
    <property type="evidence" value="ECO:0007669"/>
    <property type="project" value="UniProtKB-UniRule"/>
</dbReference>
<comment type="subcellular location">
    <subcellularLocation>
        <location evidence="1 5">Cell membrane</location>
        <topology evidence="1 5">Multi-pass membrane protein</topology>
    </subcellularLocation>
    <subcellularLocation>
        <location evidence="6">Membrane</location>
        <topology evidence="6">Multi-pass membrane protein</topology>
    </subcellularLocation>
</comment>
<accession>A0A285CI23</accession>
<evidence type="ECO:0000256" key="1">
    <source>
        <dbReference type="ARBA" id="ARBA00004651"/>
    </source>
</evidence>
<dbReference type="NCBIfam" id="TIGR01770">
    <property type="entry name" value="NDH_I_N"/>
    <property type="match status" value="1"/>
</dbReference>
<feature type="transmembrane region" description="Helical" evidence="5">
    <location>
        <begin position="425"/>
        <end position="451"/>
    </location>
</feature>
<evidence type="ECO:0000256" key="6">
    <source>
        <dbReference type="RuleBase" id="RU000320"/>
    </source>
</evidence>
<comment type="subunit">
    <text evidence="5">NDH-1 is composed of 14 different subunits. Subunits NuoA, H, J, K, L, M, N constitute the membrane sector of the complex.</text>
</comment>
<evidence type="ECO:0000259" key="7">
    <source>
        <dbReference type="Pfam" id="PF00361"/>
    </source>
</evidence>
<keyword evidence="4 5" id="KW-0472">Membrane</keyword>
<dbReference type="GO" id="GO:0048038">
    <property type="term" value="F:quinone binding"/>
    <property type="evidence" value="ECO:0007669"/>
    <property type="project" value="UniProtKB-KW"/>
</dbReference>
<dbReference type="OrthoDB" id="9811718at2"/>
<comment type="similarity">
    <text evidence="5">Belongs to the complex I subunit 2 family.</text>
</comment>
<keyword evidence="5" id="KW-0520">NAD</keyword>
<dbReference type="RefSeq" id="WP_097156826.1">
    <property type="nucleotide sequence ID" value="NZ_JBEPMQ010000003.1"/>
</dbReference>
<keyword evidence="5" id="KW-0874">Quinone</keyword>
<dbReference type="PANTHER" id="PTHR22773">
    <property type="entry name" value="NADH DEHYDROGENASE"/>
    <property type="match status" value="1"/>
</dbReference>
<dbReference type="HAMAP" id="MF_00445">
    <property type="entry name" value="NDH1_NuoN_1"/>
    <property type="match status" value="1"/>
</dbReference>
<dbReference type="GO" id="GO:0005886">
    <property type="term" value="C:plasma membrane"/>
    <property type="evidence" value="ECO:0007669"/>
    <property type="project" value="UniProtKB-SubCell"/>
</dbReference>
<comment type="catalytic activity">
    <reaction evidence="5">
        <text>a quinone + NADH + 5 H(+)(in) = a quinol + NAD(+) + 4 H(+)(out)</text>
        <dbReference type="Rhea" id="RHEA:57888"/>
        <dbReference type="ChEBI" id="CHEBI:15378"/>
        <dbReference type="ChEBI" id="CHEBI:24646"/>
        <dbReference type="ChEBI" id="CHEBI:57540"/>
        <dbReference type="ChEBI" id="CHEBI:57945"/>
        <dbReference type="ChEBI" id="CHEBI:132124"/>
    </reaction>
</comment>
<sequence length="502" mass="54601">MDWETLKLFQWEMMAPEFIIFGAAAILSVVDLFLPKKVNRNIIGWLALGSIALAFVALAQVLQAPTVSILFDTFYLDGFAKTFKVLLLIGTALVLLMAIGVKKEEGLEEYRGEFYYLLLTALLGAMFITSSADLITLFVGLELLSISSYILAGLKKKDKRSNESAMKYVINGGIASAILLFGLSYIYGLSGSTNLAEIRLALSSPMSENYTYLLGIAFFMVLVGVAFKIASVPFQMWAPDVYQGAPTPVAAFLSVVSKAAGFVLLIRLALSIFSATPSEGETGTLLIDAQVYLGVIAALTMIVGNLIAIRQRNVKRMLAYSSIGHAGYILVAFTTLAPFMYEAIWFYLFIYIFMTLGAFTVLQMVTETTKSEDISSFAGLYKKTPVLAVAMAVFLLSLAGIPGTAGFIGKLQILTNAFFAHPGHIILGTIMILTTVISYIYYFGVMIQMFFRPVDSKLSSVAVPTGPAVVVVVCVVATIWFGLDPSLATDIFHMTFTGFMDL</sequence>
<feature type="transmembrane region" description="Helical" evidence="5">
    <location>
        <begin position="113"/>
        <end position="129"/>
    </location>
</feature>
<dbReference type="EMBL" id="OAOP01000001">
    <property type="protein sequence ID" value="SNX66995.1"/>
    <property type="molecule type" value="Genomic_DNA"/>
</dbReference>
<reference evidence="8 9" key="1">
    <citation type="submission" date="2017-08" db="EMBL/GenBank/DDBJ databases">
        <authorList>
            <person name="de Groot N.N."/>
        </authorList>
    </citation>
    <scope>NUCLEOTIDE SEQUENCE [LARGE SCALE GENOMIC DNA]</scope>
    <source>
        <strain evidence="8 9">JC228</strain>
    </source>
</reference>
<comment type="function">
    <text evidence="5">NDH-1 shuttles electrons from NADH, via FMN and iron-sulfur (Fe-S) centers, to quinones in the respiratory chain. The immediate electron acceptor for the enzyme in this species is believed to be a menaquinone. Couples the redox reaction to proton translocation (for every two electrons transferred, four hydrogen ions are translocated across the cytoplasmic membrane), and thus conserves the redox energy in a proton gradient.</text>
</comment>
<feature type="transmembrane region" description="Helical" evidence="5">
    <location>
        <begin position="18"/>
        <end position="35"/>
    </location>
</feature>
<keyword evidence="5" id="KW-0813">Transport</keyword>
<dbReference type="AlphaFoldDB" id="A0A285CI23"/>
<feature type="transmembrane region" description="Helical" evidence="5">
    <location>
        <begin position="42"/>
        <end position="62"/>
    </location>
</feature>
<gene>
    <name evidence="5" type="primary">nuoN</name>
    <name evidence="8" type="ORF">SAMN05877753_101309</name>
</gene>
<evidence type="ECO:0000313" key="9">
    <source>
        <dbReference type="Proteomes" id="UP000219546"/>
    </source>
</evidence>
<evidence type="ECO:0000313" key="8">
    <source>
        <dbReference type="EMBL" id="SNX66995.1"/>
    </source>
</evidence>
<proteinExistence type="inferred from homology"/>
<dbReference type="GO" id="GO:0008137">
    <property type="term" value="F:NADH dehydrogenase (ubiquinone) activity"/>
    <property type="evidence" value="ECO:0007669"/>
    <property type="project" value="InterPro"/>
</dbReference>
<keyword evidence="3 5" id="KW-1133">Transmembrane helix</keyword>
<evidence type="ECO:0000256" key="2">
    <source>
        <dbReference type="ARBA" id="ARBA00022692"/>
    </source>
</evidence>
<dbReference type="NCBIfam" id="NF004446">
    <property type="entry name" value="PRK05777.2-4"/>
    <property type="match status" value="1"/>
</dbReference>
<keyword evidence="5" id="KW-1003">Cell membrane</keyword>
<dbReference type="InterPro" id="IPR010096">
    <property type="entry name" value="NADH-Q_OxRdtase_suN/2"/>
</dbReference>
<organism evidence="8 9">
    <name type="scientific">Bacillus oleivorans</name>
    <dbReference type="NCBI Taxonomy" id="1448271"/>
    <lineage>
        <taxon>Bacteria</taxon>
        <taxon>Bacillati</taxon>
        <taxon>Bacillota</taxon>
        <taxon>Bacilli</taxon>
        <taxon>Bacillales</taxon>
        <taxon>Bacillaceae</taxon>
        <taxon>Bacillus</taxon>
    </lineage>
</organism>
<evidence type="ECO:0000256" key="3">
    <source>
        <dbReference type="ARBA" id="ARBA00022989"/>
    </source>
</evidence>
<feature type="transmembrane region" description="Helical" evidence="5">
    <location>
        <begin position="318"/>
        <end position="338"/>
    </location>
</feature>
<dbReference type="Proteomes" id="UP000219546">
    <property type="component" value="Unassembled WGS sequence"/>
</dbReference>
<feature type="transmembrane region" description="Helical" evidence="5">
    <location>
        <begin position="249"/>
        <end position="270"/>
    </location>
</feature>
<evidence type="ECO:0000256" key="5">
    <source>
        <dbReference type="HAMAP-Rule" id="MF_00445"/>
    </source>
</evidence>
<feature type="transmembrane region" description="Helical" evidence="5">
    <location>
        <begin position="386"/>
        <end position="405"/>
    </location>
</feature>
<keyword evidence="9" id="KW-1185">Reference proteome</keyword>
<keyword evidence="5" id="KW-1278">Translocase</keyword>
<feature type="transmembrane region" description="Helical" evidence="5">
    <location>
        <begin position="463"/>
        <end position="483"/>
    </location>
</feature>
<feature type="transmembrane region" description="Helical" evidence="5">
    <location>
        <begin position="166"/>
        <end position="190"/>
    </location>
</feature>
<feature type="transmembrane region" description="Helical" evidence="5">
    <location>
        <begin position="135"/>
        <end position="154"/>
    </location>
</feature>
<feature type="domain" description="NADH:quinone oxidoreductase/Mrp antiporter transmembrane" evidence="7">
    <location>
        <begin position="131"/>
        <end position="436"/>
    </location>
</feature>
<protein>
    <recommendedName>
        <fullName evidence="5">NADH-quinone oxidoreductase subunit N</fullName>
        <ecNumber evidence="5">7.1.1.-</ecNumber>
    </recommendedName>
    <alternativeName>
        <fullName evidence="5">NADH dehydrogenase I subunit N</fullName>
    </alternativeName>
    <alternativeName>
        <fullName evidence="5">NDH-1 subunit N</fullName>
    </alternativeName>
</protein>
<keyword evidence="2 5" id="KW-0812">Transmembrane</keyword>
<feature type="transmembrane region" description="Helical" evidence="5">
    <location>
        <begin position="82"/>
        <end position="101"/>
    </location>
</feature>